<feature type="coiled-coil region" evidence="4">
    <location>
        <begin position="122"/>
        <end position="290"/>
    </location>
</feature>
<feature type="domain" description="YbhG-like alpha-helical hairpin" evidence="6">
    <location>
        <begin position="300"/>
        <end position="423"/>
    </location>
</feature>
<comment type="similarity">
    <text evidence="2">Belongs to the membrane fusion protein (MFP) (TC 8.A.1) family.</text>
</comment>
<evidence type="ECO:0000313" key="10">
    <source>
        <dbReference type="Proteomes" id="UP000641646"/>
    </source>
</evidence>
<dbReference type="GO" id="GO:0022857">
    <property type="term" value="F:transmembrane transporter activity"/>
    <property type="evidence" value="ECO:0007669"/>
    <property type="project" value="InterPro"/>
</dbReference>
<name>A0A926ZJD3_9CYAN</name>
<dbReference type="InterPro" id="IPR058792">
    <property type="entry name" value="Beta-barrel_RND_2"/>
</dbReference>
<organism evidence="9 10">
    <name type="scientific">Aerosakkonema funiforme FACHB-1375</name>
    <dbReference type="NCBI Taxonomy" id="2949571"/>
    <lineage>
        <taxon>Bacteria</taxon>
        <taxon>Bacillati</taxon>
        <taxon>Cyanobacteriota</taxon>
        <taxon>Cyanophyceae</taxon>
        <taxon>Oscillatoriophycideae</taxon>
        <taxon>Aerosakkonematales</taxon>
        <taxon>Aerosakkonemataceae</taxon>
        <taxon>Aerosakkonema</taxon>
    </lineage>
</organism>
<keyword evidence="10" id="KW-1185">Reference proteome</keyword>
<evidence type="ECO:0000256" key="2">
    <source>
        <dbReference type="ARBA" id="ARBA00009477"/>
    </source>
</evidence>
<dbReference type="InterPro" id="IPR059052">
    <property type="entry name" value="HH_YbhG-like"/>
</dbReference>
<feature type="domain" description="Multidrug resistance protein MdtA-like C-terminal permuted SH3" evidence="8">
    <location>
        <begin position="551"/>
        <end position="608"/>
    </location>
</feature>
<dbReference type="PANTHER" id="PTHR32347:SF14">
    <property type="entry name" value="EFFLUX SYSTEM COMPONENT YKNX-RELATED"/>
    <property type="match status" value="1"/>
</dbReference>
<dbReference type="Pfam" id="PF25876">
    <property type="entry name" value="HH_MFP_RND"/>
    <property type="match status" value="1"/>
</dbReference>
<dbReference type="Pfam" id="PF25954">
    <property type="entry name" value="Beta-barrel_RND_2"/>
    <property type="match status" value="1"/>
</dbReference>
<dbReference type="Proteomes" id="UP000641646">
    <property type="component" value="Unassembled WGS sequence"/>
</dbReference>
<comment type="caution">
    <text evidence="9">The sequence shown here is derived from an EMBL/GenBank/DDBJ whole genome shotgun (WGS) entry which is preliminary data.</text>
</comment>
<evidence type="ECO:0000259" key="5">
    <source>
        <dbReference type="Pfam" id="PF25876"/>
    </source>
</evidence>
<dbReference type="Pfam" id="PF25881">
    <property type="entry name" value="HH_YBHG"/>
    <property type="match status" value="1"/>
</dbReference>
<feature type="domain" description="CusB-like beta-barrel" evidence="7">
    <location>
        <begin position="473"/>
        <end position="545"/>
    </location>
</feature>
<proteinExistence type="inferred from homology"/>
<dbReference type="GO" id="GO:0030313">
    <property type="term" value="C:cell envelope"/>
    <property type="evidence" value="ECO:0007669"/>
    <property type="project" value="UniProtKB-SubCell"/>
</dbReference>
<evidence type="ECO:0000259" key="6">
    <source>
        <dbReference type="Pfam" id="PF25881"/>
    </source>
</evidence>
<dbReference type="InterPro" id="IPR058627">
    <property type="entry name" value="MdtA-like_C"/>
</dbReference>
<dbReference type="InterPro" id="IPR050465">
    <property type="entry name" value="UPF0194_transport"/>
</dbReference>
<evidence type="ECO:0000259" key="7">
    <source>
        <dbReference type="Pfam" id="PF25954"/>
    </source>
</evidence>
<dbReference type="GO" id="GO:0016020">
    <property type="term" value="C:membrane"/>
    <property type="evidence" value="ECO:0007669"/>
    <property type="project" value="InterPro"/>
</dbReference>
<dbReference type="Gene3D" id="2.40.50.100">
    <property type="match status" value="2"/>
</dbReference>
<feature type="domain" description="Multidrug resistance protein MdtA-like alpha-helical hairpin" evidence="5">
    <location>
        <begin position="225"/>
        <end position="286"/>
    </location>
</feature>
<dbReference type="SUPFAM" id="SSF111369">
    <property type="entry name" value="HlyD-like secretion proteins"/>
    <property type="match status" value="3"/>
</dbReference>
<evidence type="ECO:0000259" key="8">
    <source>
        <dbReference type="Pfam" id="PF25967"/>
    </source>
</evidence>
<evidence type="ECO:0000256" key="4">
    <source>
        <dbReference type="SAM" id="Coils"/>
    </source>
</evidence>
<dbReference type="Gene3D" id="1.10.287.470">
    <property type="entry name" value="Helix hairpin bin"/>
    <property type="match status" value="1"/>
</dbReference>
<protein>
    <submittedName>
        <fullName evidence="9">Efflux RND transporter periplasmic adaptor subunit</fullName>
    </submittedName>
</protein>
<reference evidence="9" key="2">
    <citation type="submission" date="2020-08" db="EMBL/GenBank/DDBJ databases">
        <authorList>
            <person name="Chen M."/>
            <person name="Teng W."/>
            <person name="Zhao L."/>
            <person name="Hu C."/>
            <person name="Zhou Y."/>
            <person name="Han B."/>
            <person name="Song L."/>
            <person name="Shu W."/>
        </authorList>
    </citation>
    <scope>NUCLEOTIDE SEQUENCE</scope>
    <source>
        <strain evidence="9">FACHB-1375</strain>
    </source>
</reference>
<dbReference type="NCBIfam" id="TIGR01730">
    <property type="entry name" value="RND_mfp"/>
    <property type="match status" value="1"/>
</dbReference>
<dbReference type="InterPro" id="IPR058624">
    <property type="entry name" value="MdtA-like_HH"/>
</dbReference>
<comment type="subcellular location">
    <subcellularLocation>
        <location evidence="1">Cell envelope</location>
    </subcellularLocation>
</comment>
<dbReference type="AlphaFoldDB" id="A0A926ZJD3"/>
<dbReference type="Gene3D" id="2.40.420.20">
    <property type="match status" value="1"/>
</dbReference>
<feature type="coiled-coil region" evidence="4">
    <location>
        <begin position="400"/>
        <end position="427"/>
    </location>
</feature>
<dbReference type="Gene3D" id="2.40.30.170">
    <property type="match status" value="1"/>
</dbReference>
<sequence length="619" mass="66372">MGLIAATLLTASGGAYLFLNRATPKNSDITALTVPVESKNLTLRITASGTVVPFQTVNLSPKATGRVAELLVEQGDSVKQGQIVARMDDADIVAQIVQAKARWEQAKASLAKARAGNRPEEIAQAKARLAQAQAQLAAARAGARPEEIAQARSRLAQVEAQLAAARAGARPEEIAQARSRLAQAEAQLAAARAGARPEEIAQARSRLLQAQAQLTSVQTANPQQIAAAKAQVESAQARVDLAKERVNRYQNLQQQGAITRDRFDEVLTDYRTATASVEEAQRRLAQVQNGTSPAEIAQRQAAVAEARQALELLQNGTRREEIAQRQAAVAEARKALELLQNGTRLEDIAQREAAVAEARKALELLQNGTRLEDIAQREAAVAEARQALELLQNGSRPEDIAQAEASVKEAQGRLQQVQVQLEDTIVRAPFDGTITQKYANVGAFVAPATSGSSTASATSTSIVAIARGLEILAKVPEVDIGQIKQGQSVEVVADAYPDKVFKGRVRLIAPEAVIDQNVTSFQIRVALDTGLEELRSGMNVDLTFLGNEVKNTLMVPTVAIVTENGQTGVKVPGTEKKCDFRPVTIGSSQEDQTQILEGLKEGDRIFVDLPKECRPRPQA</sequence>
<dbReference type="InterPro" id="IPR006143">
    <property type="entry name" value="RND_pump_MFP"/>
</dbReference>
<accession>A0A926ZJD3</accession>
<dbReference type="EMBL" id="JACJPW010000042">
    <property type="protein sequence ID" value="MBD2182796.1"/>
    <property type="molecule type" value="Genomic_DNA"/>
</dbReference>
<evidence type="ECO:0000256" key="1">
    <source>
        <dbReference type="ARBA" id="ARBA00004196"/>
    </source>
</evidence>
<reference evidence="9" key="1">
    <citation type="journal article" date="2015" name="ISME J.">
        <title>Draft Genome Sequence of Streptomyces incarnatus NRRL8089, which Produces the Nucleoside Antibiotic Sinefungin.</title>
        <authorList>
            <person name="Oshima K."/>
            <person name="Hattori M."/>
            <person name="Shimizu H."/>
            <person name="Fukuda K."/>
            <person name="Nemoto M."/>
            <person name="Inagaki K."/>
            <person name="Tamura T."/>
        </authorList>
    </citation>
    <scope>NUCLEOTIDE SEQUENCE</scope>
    <source>
        <strain evidence="9">FACHB-1375</strain>
    </source>
</reference>
<keyword evidence="3 4" id="KW-0175">Coiled coil</keyword>
<gene>
    <name evidence="9" type="ORF">H6G03_17290</name>
</gene>
<evidence type="ECO:0000313" key="9">
    <source>
        <dbReference type="EMBL" id="MBD2182796.1"/>
    </source>
</evidence>
<dbReference type="Pfam" id="PF25967">
    <property type="entry name" value="RND-MFP_C"/>
    <property type="match status" value="1"/>
</dbReference>
<dbReference type="PANTHER" id="PTHR32347">
    <property type="entry name" value="EFFLUX SYSTEM COMPONENT YKNX-RELATED"/>
    <property type="match status" value="1"/>
</dbReference>
<evidence type="ECO:0000256" key="3">
    <source>
        <dbReference type="ARBA" id="ARBA00023054"/>
    </source>
</evidence>